<accession>A0A919KTL1</accession>
<dbReference type="EMBL" id="BNCD01000002">
    <property type="protein sequence ID" value="GHH71983.1"/>
    <property type="molecule type" value="Genomic_DNA"/>
</dbReference>
<proteinExistence type="predicted"/>
<sequence length="393" mass="38810">MAGGVAGAGSAAAAQGVAVDTARSTGIAPGVVYQDIGLTASHGQVNGHLITVDLRNPHVGVDLLHGASATDREPVSELADAQGAVAGVNGDFFNISETHSGVQPTGSSDGPAIAAGHQLKAAVPDGQRFGPALPPGTSTKDVIGVGADRRGRLDSLVLRGAVLTGNGTLPLSGLNQYAVPENGVGAYTPDWGSVSRARAVCGTDTVRGAPCSTDTYEVTVRAGRVVAASGTPGSGAIAPGSVVLVGREAGADALRALAPGTHVRISHHLAAQGRTPLTFAVGGFPVLRDGSPLAGLDTVTAATRTAAGVGAHGRLLYLLALDGTAETSAGLTIGELASVMRGFGADDAVNLDGGGSTTLVTRDPGASRVTVRNHPGGGAERPVPNGIGVFSRP</sequence>
<dbReference type="Pfam" id="PF09992">
    <property type="entry name" value="NAGPA"/>
    <property type="match status" value="1"/>
</dbReference>
<organism evidence="2 3">
    <name type="scientific">Streptomyces sulfonofaciens</name>
    <dbReference type="NCBI Taxonomy" id="68272"/>
    <lineage>
        <taxon>Bacteria</taxon>
        <taxon>Bacillati</taxon>
        <taxon>Actinomycetota</taxon>
        <taxon>Actinomycetes</taxon>
        <taxon>Kitasatosporales</taxon>
        <taxon>Streptomycetaceae</taxon>
        <taxon>Streptomyces</taxon>
    </lineage>
</organism>
<feature type="domain" description="Phosphodiester glycosidase" evidence="1">
    <location>
        <begin position="216"/>
        <end position="390"/>
    </location>
</feature>
<name>A0A919KTL1_9ACTN</name>
<evidence type="ECO:0000313" key="2">
    <source>
        <dbReference type="EMBL" id="GHH71983.1"/>
    </source>
</evidence>
<comment type="caution">
    <text evidence="2">The sequence shown here is derived from an EMBL/GenBank/DDBJ whole genome shotgun (WGS) entry which is preliminary data.</text>
</comment>
<dbReference type="PANTHER" id="PTHR40446">
    <property type="entry name" value="N-ACETYLGLUCOSAMINE-1-PHOSPHODIESTER ALPHA-N-ACETYLGLUCOSAMINIDASE"/>
    <property type="match status" value="1"/>
</dbReference>
<evidence type="ECO:0000313" key="3">
    <source>
        <dbReference type="Proteomes" id="UP000603708"/>
    </source>
</evidence>
<evidence type="ECO:0000259" key="1">
    <source>
        <dbReference type="Pfam" id="PF09992"/>
    </source>
</evidence>
<reference evidence="2" key="2">
    <citation type="submission" date="2020-09" db="EMBL/GenBank/DDBJ databases">
        <authorList>
            <person name="Sun Q."/>
            <person name="Ohkuma M."/>
        </authorList>
    </citation>
    <scope>NUCLEOTIDE SEQUENCE</scope>
    <source>
        <strain evidence="2">JCM 5069</strain>
    </source>
</reference>
<gene>
    <name evidence="2" type="ORF">GCM10018793_08260</name>
</gene>
<dbReference type="AlphaFoldDB" id="A0A919KTL1"/>
<protein>
    <recommendedName>
        <fullName evidence="1">Phosphodiester glycosidase domain-containing protein</fullName>
    </recommendedName>
</protein>
<dbReference type="RefSeq" id="WP_189929817.1">
    <property type="nucleotide sequence ID" value="NZ_BNCD01000002.1"/>
</dbReference>
<dbReference type="PANTHER" id="PTHR40446:SF2">
    <property type="entry name" value="N-ACETYLGLUCOSAMINE-1-PHOSPHODIESTER ALPHA-N-ACETYLGLUCOSAMINIDASE"/>
    <property type="match status" value="1"/>
</dbReference>
<dbReference type="InterPro" id="IPR018711">
    <property type="entry name" value="NAGPA"/>
</dbReference>
<dbReference type="Proteomes" id="UP000603708">
    <property type="component" value="Unassembled WGS sequence"/>
</dbReference>
<keyword evidence="3" id="KW-1185">Reference proteome</keyword>
<reference evidence="2" key="1">
    <citation type="journal article" date="2014" name="Int. J. Syst. Evol. Microbiol.">
        <title>Complete genome sequence of Corynebacterium casei LMG S-19264T (=DSM 44701T), isolated from a smear-ripened cheese.</title>
        <authorList>
            <consortium name="US DOE Joint Genome Institute (JGI-PGF)"/>
            <person name="Walter F."/>
            <person name="Albersmeier A."/>
            <person name="Kalinowski J."/>
            <person name="Ruckert C."/>
        </authorList>
    </citation>
    <scope>NUCLEOTIDE SEQUENCE</scope>
    <source>
        <strain evidence="2">JCM 5069</strain>
    </source>
</reference>